<accession>A0A371FHE8</accession>
<comment type="caution">
    <text evidence="2">The sequence shown here is derived from an EMBL/GenBank/DDBJ whole genome shotgun (WGS) entry which is preliminary data.</text>
</comment>
<feature type="compositionally biased region" description="Basic residues" evidence="1">
    <location>
        <begin position="77"/>
        <end position="94"/>
    </location>
</feature>
<dbReference type="Proteomes" id="UP000257109">
    <property type="component" value="Unassembled WGS sequence"/>
</dbReference>
<reference evidence="2" key="1">
    <citation type="submission" date="2018-05" db="EMBL/GenBank/DDBJ databases">
        <title>Draft genome of Mucuna pruriens seed.</title>
        <authorList>
            <person name="Nnadi N.E."/>
            <person name="Vos R."/>
            <person name="Hasami M.H."/>
            <person name="Devisetty U.K."/>
            <person name="Aguiy J.C."/>
        </authorList>
    </citation>
    <scope>NUCLEOTIDE SEQUENCE [LARGE SCALE GENOMIC DNA]</scope>
    <source>
        <strain evidence="2">JCA_2017</strain>
    </source>
</reference>
<evidence type="ECO:0000313" key="2">
    <source>
        <dbReference type="EMBL" id="RDX77543.1"/>
    </source>
</evidence>
<feature type="compositionally biased region" description="Polar residues" evidence="1">
    <location>
        <begin position="110"/>
        <end position="129"/>
    </location>
</feature>
<gene>
    <name evidence="2" type="ORF">CR513_42327</name>
</gene>
<dbReference type="AlphaFoldDB" id="A0A371FHE8"/>
<evidence type="ECO:0000256" key="1">
    <source>
        <dbReference type="SAM" id="MobiDB-lite"/>
    </source>
</evidence>
<keyword evidence="3" id="KW-1185">Reference proteome</keyword>
<evidence type="ECO:0000313" key="3">
    <source>
        <dbReference type="Proteomes" id="UP000257109"/>
    </source>
</evidence>
<protein>
    <submittedName>
        <fullName evidence="2">Uncharacterized protein</fullName>
    </submittedName>
</protein>
<organism evidence="2 3">
    <name type="scientific">Mucuna pruriens</name>
    <name type="common">Velvet bean</name>
    <name type="synonym">Dolichos pruriens</name>
    <dbReference type="NCBI Taxonomy" id="157652"/>
    <lineage>
        <taxon>Eukaryota</taxon>
        <taxon>Viridiplantae</taxon>
        <taxon>Streptophyta</taxon>
        <taxon>Embryophyta</taxon>
        <taxon>Tracheophyta</taxon>
        <taxon>Spermatophyta</taxon>
        <taxon>Magnoliopsida</taxon>
        <taxon>eudicotyledons</taxon>
        <taxon>Gunneridae</taxon>
        <taxon>Pentapetalae</taxon>
        <taxon>rosids</taxon>
        <taxon>fabids</taxon>
        <taxon>Fabales</taxon>
        <taxon>Fabaceae</taxon>
        <taxon>Papilionoideae</taxon>
        <taxon>50 kb inversion clade</taxon>
        <taxon>NPAAA clade</taxon>
        <taxon>indigoferoid/millettioid clade</taxon>
        <taxon>Phaseoleae</taxon>
        <taxon>Mucuna</taxon>
    </lineage>
</organism>
<feature type="region of interest" description="Disordered" evidence="1">
    <location>
        <begin position="70"/>
        <end position="129"/>
    </location>
</feature>
<feature type="non-terminal residue" evidence="2">
    <location>
        <position position="1"/>
    </location>
</feature>
<proteinExistence type="predicted"/>
<dbReference type="EMBL" id="QJKJ01009144">
    <property type="protein sequence ID" value="RDX77543.1"/>
    <property type="molecule type" value="Genomic_DNA"/>
</dbReference>
<sequence length="129" mass="14955">MALFDACHIDMWDVVEKVRNFLMYALTKSEYEKFQCCKSSKEMWDALALAYEDTSEVEIISDHLASVQIPKEASNRRTPRSLLKHQRPKPKPSRQRNLVENHQMKIVLMKTNSHSSEGRSNPCGSTRED</sequence>
<name>A0A371FHE8_MUCPR</name>